<organism evidence="1 2">
    <name type="scientific">Candidatus Iainarchaeum sp</name>
    <dbReference type="NCBI Taxonomy" id="3101447"/>
    <lineage>
        <taxon>Archaea</taxon>
        <taxon>Candidatus Iainarchaeota</taxon>
        <taxon>Candidatus Iainarchaeia</taxon>
        <taxon>Candidatus Iainarchaeales</taxon>
        <taxon>Candidatus Iainarchaeaceae</taxon>
        <taxon>Candidatus Iainarchaeum</taxon>
    </lineage>
</organism>
<feature type="non-terminal residue" evidence="1">
    <location>
        <position position="317"/>
    </location>
</feature>
<accession>A0A7J4IXA8</accession>
<gene>
    <name evidence="1" type="ORF">HA254_05270</name>
</gene>
<evidence type="ECO:0000313" key="2">
    <source>
        <dbReference type="Proteomes" id="UP000565078"/>
    </source>
</evidence>
<proteinExistence type="predicted"/>
<dbReference type="Proteomes" id="UP000565078">
    <property type="component" value="Unassembled WGS sequence"/>
</dbReference>
<name>A0A7J4IXA8_9ARCH</name>
<sequence length="317" mass="35084">MDELDSALDYDEIRVDGANYFTNQDILENSKIAMPSDLKNAQETDYILKKVYGYQNTMSTQIWVSGGITSNKTSLNRAVILQSNGNVENGQLKLEDSFGYERKISDVKLNDSIQGGNLVITDVDYSGNYLPTMGKDESFSSQLSGKSGALVATNGFSNTAFVKSLICSLALQDYAYEENPYYKFSSLGDRVRNAKNNLAEFETGEDKTTATHFNLYGLPFAKTGGKKVSNDELSKYCFDFAKYNTFPSVQSVSVQAQQENGSLPLFTKSISLDFSDYSIVSENGFEIIELNGAMQRLREGELVLPQAVVEMEFPLGT</sequence>
<reference evidence="2" key="1">
    <citation type="journal article" date="2020" name="bioRxiv">
        <title>A rank-normalized archaeal taxonomy based on genome phylogeny resolves widespread incomplete and uneven classifications.</title>
        <authorList>
            <person name="Rinke C."/>
            <person name="Chuvochina M."/>
            <person name="Mussig A.J."/>
            <person name="Chaumeil P.-A."/>
            <person name="Waite D.W."/>
            <person name="Whitman W.B."/>
            <person name="Parks D.H."/>
            <person name="Hugenholtz P."/>
        </authorList>
    </citation>
    <scope>NUCLEOTIDE SEQUENCE [LARGE SCALE GENOMIC DNA]</scope>
</reference>
<comment type="caution">
    <text evidence="1">The sequence shown here is derived from an EMBL/GenBank/DDBJ whole genome shotgun (WGS) entry which is preliminary data.</text>
</comment>
<protein>
    <submittedName>
        <fullName evidence="1">Uncharacterized protein</fullName>
    </submittedName>
</protein>
<evidence type="ECO:0000313" key="1">
    <source>
        <dbReference type="EMBL" id="HIH10048.1"/>
    </source>
</evidence>
<dbReference type="EMBL" id="DUGC01000080">
    <property type="protein sequence ID" value="HIH10048.1"/>
    <property type="molecule type" value="Genomic_DNA"/>
</dbReference>
<dbReference type="AlphaFoldDB" id="A0A7J4IXA8"/>